<dbReference type="PANTHER" id="PTHR46388">
    <property type="entry name" value="NHL REPEAT-CONTAINING PROTEIN 2"/>
    <property type="match status" value="1"/>
</dbReference>
<evidence type="ECO:0000313" key="2">
    <source>
        <dbReference type="Proteomes" id="UP001575181"/>
    </source>
</evidence>
<comment type="caution">
    <text evidence="1">The sequence shown here is derived from an EMBL/GenBank/DDBJ whole genome shotgun (WGS) entry which is preliminary data.</text>
</comment>
<keyword evidence="2" id="KW-1185">Reference proteome</keyword>
<accession>A0ABV4TXT4</accession>
<dbReference type="PANTHER" id="PTHR46388:SF2">
    <property type="entry name" value="NHL REPEAT-CONTAINING PROTEIN 2"/>
    <property type="match status" value="1"/>
</dbReference>
<gene>
    <name evidence="1" type="ORF">ACERLL_15060</name>
</gene>
<proteinExistence type="predicted"/>
<dbReference type="InterPro" id="IPR036249">
    <property type="entry name" value="Thioredoxin-like_sf"/>
</dbReference>
<dbReference type="SUPFAM" id="SSF52833">
    <property type="entry name" value="Thioredoxin-like"/>
    <property type="match status" value="1"/>
</dbReference>
<evidence type="ECO:0008006" key="3">
    <source>
        <dbReference type="Google" id="ProtNLM"/>
    </source>
</evidence>
<evidence type="ECO:0000313" key="1">
    <source>
        <dbReference type="EMBL" id="MFA9462136.1"/>
    </source>
</evidence>
<organism evidence="1 2">
    <name type="scientific">Thiohalorhabdus methylotrophus</name>
    <dbReference type="NCBI Taxonomy" id="3242694"/>
    <lineage>
        <taxon>Bacteria</taxon>
        <taxon>Pseudomonadati</taxon>
        <taxon>Pseudomonadota</taxon>
        <taxon>Gammaproteobacteria</taxon>
        <taxon>Thiohalorhabdales</taxon>
        <taxon>Thiohalorhabdaceae</taxon>
        <taxon>Thiohalorhabdus</taxon>
    </lineage>
</organism>
<dbReference type="RefSeq" id="WP_373656924.1">
    <property type="nucleotide sequence ID" value="NZ_JBGUAW010000011.1"/>
</dbReference>
<sequence length="97" mass="10951">MPLPATILCGTLLRRVWRFVALFALPLLAGVASSEPQTSRAPEFPDRLPWLNVEHPLTLQDLRGKVVLLDFWAYGCINCLYVLADIERLKAEYGDKP</sequence>
<reference evidence="1 2" key="1">
    <citation type="submission" date="2024-08" db="EMBL/GenBank/DDBJ databases">
        <title>Whole-genome sequencing of halo(alkali)philic microorganisms from hypersaline lakes.</title>
        <authorList>
            <person name="Sorokin D.Y."/>
            <person name="Merkel A.Y."/>
            <person name="Messina E."/>
            <person name="Yakimov M."/>
        </authorList>
    </citation>
    <scope>NUCLEOTIDE SEQUENCE [LARGE SCALE GENOMIC DNA]</scope>
    <source>
        <strain evidence="1 2">Cl-TMA</strain>
    </source>
</reference>
<name>A0ABV4TXT4_9GAMM</name>
<dbReference type="Gene3D" id="3.40.30.10">
    <property type="entry name" value="Glutaredoxin"/>
    <property type="match status" value="1"/>
</dbReference>
<protein>
    <recommendedName>
        <fullName evidence="3">AhpC/TSA family protein</fullName>
    </recommendedName>
</protein>
<dbReference type="Proteomes" id="UP001575181">
    <property type="component" value="Unassembled WGS sequence"/>
</dbReference>
<dbReference type="EMBL" id="JBGUAW010000011">
    <property type="protein sequence ID" value="MFA9462136.1"/>
    <property type="molecule type" value="Genomic_DNA"/>
</dbReference>